<feature type="transmembrane region" description="Helical" evidence="7">
    <location>
        <begin position="176"/>
        <end position="199"/>
    </location>
</feature>
<keyword evidence="2" id="KW-1003">Cell membrane</keyword>
<protein>
    <submittedName>
        <fullName evidence="9">Bifunctional lysylphosphatidylglycerol flippase/synthetase MprF</fullName>
    </submittedName>
</protein>
<evidence type="ECO:0000256" key="3">
    <source>
        <dbReference type="ARBA" id="ARBA00022692"/>
    </source>
</evidence>
<proteinExistence type="predicted"/>
<gene>
    <name evidence="9" type="primary">mprF</name>
    <name evidence="9" type="ORF">DI555_13260</name>
</gene>
<dbReference type="AlphaFoldDB" id="A0A2W5NN57"/>
<dbReference type="EMBL" id="QFPX01000009">
    <property type="protein sequence ID" value="PZQ54384.1"/>
    <property type="molecule type" value="Genomic_DNA"/>
</dbReference>
<sequence>MTALLPSRAVDLTALKPLARRLAVPAQLAAAALMLTLAGLCLHRLALSLDAHTLIRTLRAIPAWRLAAALGLTAASYLLLTLYDVMALRTIGRPLPYRTAALASFTSYTLSHNLGFGILTGAAARLRIYGARGLSTGDVARVTAIAGVTFWSGVFTSVALALLLHHRPLLAAGHRFSLEFQHGAGAGLLALLAGGALLARRRNLPGPETTARMVLVALADIAAACGTLFILLPHAPAGLYPPLLLAYVLAIVVALVSHVPGGLGVFEATVIALCPQIPAGELLAALLVYRIVYYILPLALALVLLVRHEHARWRRPAVLALKAGETMMASLAPRAVALLVFLGGAILLLSGATPALPERMADIRGIVPLPFVEASQIAASLVGTLLLLLAPALYRRLDAAFLLTRALLLAGAAFSLIKGLDWEEALTLLAVAAMLQVARKGFWRRTALTADVMSANWILAMVATIALVIVIGYFAQSFPAYRSSLWWKFAWSGDASRYMRTSFAVAVLTGASILLAFLRPSRRAVRPDESPLDVEAALAHATRSESMLALTGDKLFLAGPDNRAMLMYQIQGHSWIVMGDPVGERSDWPELLWRLRERADANQGRVLLYQVTPEVLPVAIDMGLQLMKYGEEARVDLSRFGLEGSGARPLRHAMRRAEREGAEFAIVPAARVPSLMGELRDVSDEWLRAKGQREKAFSVGRFDEAYIARCDIAVIRCEGRIVAFANLWKTAGREELSVDLMRHRAEVPYGCMDFLFTRLMLWGRQEGYAWFNLGLAPLSGIEAHRLAPTWARAAGMLFRHGEAFYGFEGLRNYKEKFSPVWEPRYIACNGGMATGRALLDLQTLISDGKGSAARQHGRHNARQDRRAIR</sequence>
<feature type="transmembrane region" description="Helical" evidence="7">
    <location>
        <begin position="498"/>
        <end position="518"/>
    </location>
</feature>
<keyword evidence="4 7" id="KW-1133">Transmembrane helix</keyword>
<feature type="transmembrane region" description="Helical" evidence="7">
    <location>
        <begin position="286"/>
        <end position="306"/>
    </location>
</feature>
<feature type="transmembrane region" description="Helical" evidence="7">
    <location>
        <begin position="66"/>
        <end position="88"/>
    </location>
</feature>
<accession>A0A2W5NN57</accession>
<dbReference type="GO" id="GO:0055091">
    <property type="term" value="P:phospholipid homeostasis"/>
    <property type="evidence" value="ECO:0007669"/>
    <property type="project" value="TreeGrafter"/>
</dbReference>
<feature type="transmembrane region" description="Helical" evidence="7">
    <location>
        <begin position="335"/>
        <end position="356"/>
    </location>
</feature>
<feature type="transmembrane region" description="Helical" evidence="7">
    <location>
        <begin position="426"/>
        <end position="443"/>
    </location>
</feature>
<evidence type="ECO:0000259" key="8">
    <source>
        <dbReference type="Pfam" id="PF09924"/>
    </source>
</evidence>
<dbReference type="Pfam" id="PF09924">
    <property type="entry name" value="LPG_synthase_C"/>
    <property type="match status" value="1"/>
</dbReference>
<dbReference type="Proteomes" id="UP000249082">
    <property type="component" value="Unassembled WGS sequence"/>
</dbReference>
<dbReference type="PANTHER" id="PTHR34697">
    <property type="entry name" value="PHOSPHATIDYLGLYCEROL LYSYLTRANSFERASE"/>
    <property type="match status" value="1"/>
</dbReference>
<comment type="caution">
    <text evidence="9">The sequence shown here is derived from an EMBL/GenBank/DDBJ whole genome shotgun (WGS) entry which is preliminary data.</text>
</comment>
<evidence type="ECO:0000256" key="2">
    <source>
        <dbReference type="ARBA" id="ARBA00022475"/>
    </source>
</evidence>
<organism evidence="9 10">
    <name type="scientific">Novosphingobium pentaromativorans</name>
    <dbReference type="NCBI Taxonomy" id="205844"/>
    <lineage>
        <taxon>Bacteria</taxon>
        <taxon>Pseudomonadati</taxon>
        <taxon>Pseudomonadota</taxon>
        <taxon>Alphaproteobacteria</taxon>
        <taxon>Sphingomonadales</taxon>
        <taxon>Sphingomonadaceae</taxon>
        <taxon>Novosphingobium</taxon>
    </lineage>
</organism>
<feature type="transmembrane region" description="Helical" evidence="7">
    <location>
        <begin position="401"/>
        <end position="420"/>
    </location>
</feature>
<feature type="region of interest" description="Disordered" evidence="6">
    <location>
        <begin position="849"/>
        <end position="869"/>
    </location>
</feature>
<feature type="transmembrane region" description="Helical" evidence="7">
    <location>
        <begin position="22"/>
        <end position="46"/>
    </location>
</feature>
<feature type="transmembrane region" description="Helical" evidence="7">
    <location>
        <begin position="376"/>
        <end position="394"/>
    </location>
</feature>
<evidence type="ECO:0000256" key="4">
    <source>
        <dbReference type="ARBA" id="ARBA00022989"/>
    </source>
</evidence>
<dbReference type="InterPro" id="IPR024320">
    <property type="entry name" value="LPG_synthase_C"/>
</dbReference>
<evidence type="ECO:0000256" key="1">
    <source>
        <dbReference type="ARBA" id="ARBA00004651"/>
    </source>
</evidence>
<dbReference type="InterPro" id="IPR016181">
    <property type="entry name" value="Acyl_CoA_acyltransferase"/>
</dbReference>
<feature type="transmembrane region" description="Helical" evidence="7">
    <location>
        <begin position="100"/>
        <end position="124"/>
    </location>
</feature>
<evidence type="ECO:0000256" key="7">
    <source>
        <dbReference type="SAM" id="Phobius"/>
    </source>
</evidence>
<comment type="subcellular location">
    <subcellularLocation>
        <location evidence="1">Cell membrane</location>
        <topology evidence="1">Multi-pass membrane protein</topology>
    </subcellularLocation>
</comment>
<reference evidence="9 10" key="1">
    <citation type="submission" date="2017-08" db="EMBL/GenBank/DDBJ databases">
        <title>Infants hospitalized years apart are colonized by the same room-sourced microbial strains.</title>
        <authorList>
            <person name="Brooks B."/>
            <person name="Olm M.R."/>
            <person name="Firek B.A."/>
            <person name="Baker R."/>
            <person name="Thomas B.C."/>
            <person name="Morowitz M.J."/>
            <person name="Banfield J.F."/>
        </authorList>
    </citation>
    <scope>NUCLEOTIDE SEQUENCE [LARGE SCALE GENOMIC DNA]</scope>
    <source>
        <strain evidence="9">S2_005_002_R2_33</strain>
    </source>
</reference>
<feature type="transmembrane region" description="Helical" evidence="7">
    <location>
        <begin position="244"/>
        <end position="266"/>
    </location>
</feature>
<feature type="transmembrane region" description="Helical" evidence="7">
    <location>
        <begin position="211"/>
        <end position="232"/>
    </location>
</feature>
<dbReference type="InterPro" id="IPR051211">
    <property type="entry name" value="PG_lysyltransferase"/>
</dbReference>
<dbReference type="GO" id="GO:0016755">
    <property type="term" value="F:aminoacyltransferase activity"/>
    <property type="evidence" value="ECO:0007669"/>
    <property type="project" value="TreeGrafter"/>
</dbReference>
<feature type="transmembrane region" description="Helical" evidence="7">
    <location>
        <begin position="144"/>
        <end position="164"/>
    </location>
</feature>
<dbReference type="GO" id="GO:0005886">
    <property type="term" value="C:plasma membrane"/>
    <property type="evidence" value="ECO:0007669"/>
    <property type="project" value="UniProtKB-SubCell"/>
</dbReference>
<evidence type="ECO:0000313" key="10">
    <source>
        <dbReference type="Proteomes" id="UP000249082"/>
    </source>
</evidence>
<keyword evidence="3 7" id="KW-0812">Transmembrane</keyword>
<feature type="transmembrane region" description="Helical" evidence="7">
    <location>
        <begin position="455"/>
        <end position="478"/>
    </location>
</feature>
<name>A0A2W5NN57_9SPHN</name>
<evidence type="ECO:0000313" key="9">
    <source>
        <dbReference type="EMBL" id="PZQ54384.1"/>
    </source>
</evidence>
<dbReference type="PANTHER" id="PTHR34697:SF2">
    <property type="entry name" value="PHOSPHATIDYLGLYCEROL LYSYLTRANSFERASE"/>
    <property type="match status" value="1"/>
</dbReference>
<keyword evidence="5 7" id="KW-0472">Membrane</keyword>
<dbReference type="NCBIfam" id="NF033480">
    <property type="entry name" value="bifunc_MprF"/>
    <property type="match status" value="1"/>
</dbReference>
<evidence type="ECO:0000256" key="5">
    <source>
        <dbReference type="ARBA" id="ARBA00023136"/>
    </source>
</evidence>
<dbReference type="SUPFAM" id="SSF55729">
    <property type="entry name" value="Acyl-CoA N-acyltransferases (Nat)"/>
    <property type="match status" value="1"/>
</dbReference>
<evidence type="ECO:0000256" key="6">
    <source>
        <dbReference type="SAM" id="MobiDB-lite"/>
    </source>
</evidence>
<feature type="domain" description="Phosphatidylglycerol lysyltransferase C-terminal" evidence="8">
    <location>
        <begin position="541"/>
        <end position="827"/>
    </location>
</feature>